<evidence type="ECO:0000259" key="2">
    <source>
        <dbReference type="Pfam" id="PF09994"/>
    </source>
</evidence>
<dbReference type="InterPro" id="IPR018712">
    <property type="entry name" value="Tle1-like_cat"/>
</dbReference>
<reference evidence="3" key="1">
    <citation type="submission" date="2016-04" db="EMBL/GenBank/DDBJ databases">
        <authorList>
            <person name="Nguyen H.D."/>
            <person name="Samba Siva P."/>
            <person name="Cullis J."/>
            <person name="Levesque C.A."/>
            <person name="Hambleton S."/>
        </authorList>
    </citation>
    <scope>NUCLEOTIDE SEQUENCE</scope>
    <source>
        <strain evidence="3">DAOMC 236426</strain>
    </source>
</reference>
<feature type="compositionally biased region" description="Basic and acidic residues" evidence="1">
    <location>
        <begin position="640"/>
        <end position="653"/>
    </location>
</feature>
<keyword evidence="4" id="KW-1185">Reference proteome</keyword>
<feature type="region of interest" description="Disordered" evidence="1">
    <location>
        <begin position="631"/>
        <end position="653"/>
    </location>
</feature>
<accession>A0A8X7MWV4</accession>
<dbReference type="PANTHER" id="PTHR33840:SF1">
    <property type="entry name" value="TLE1 PHOSPHOLIPASE DOMAIN-CONTAINING PROTEIN"/>
    <property type="match status" value="1"/>
</dbReference>
<feature type="compositionally biased region" description="Polar residues" evidence="1">
    <location>
        <begin position="51"/>
        <end position="60"/>
    </location>
</feature>
<dbReference type="PANTHER" id="PTHR33840">
    <property type="match status" value="1"/>
</dbReference>
<dbReference type="SUPFAM" id="SSF53474">
    <property type="entry name" value="alpha/beta-Hydrolases"/>
    <property type="match status" value="1"/>
</dbReference>
<comment type="caution">
    <text evidence="3">The sequence shown here is derived from an EMBL/GenBank/DDBJ whole genome shotgun (WGS) entry which is preliminary data.</text>
</comment>
<organism evidence="3 4">
    <name type="scientific">Tilletia controversa</name>
    <name type="common">dwarf bunt fungus</name>
    <dbReference type="NCBI Taxonomy" id="13291"/>
    <lineage>
        <taxon>Eukaryota</taxon>
        <taxon>Fungi</taxon>
        <taxon>Dikarya</taxon>
        <taxon>Basidiomycota</taxon>
        <taxon>Ustilaginomycotina</taxon>
        <taxon>Exobasidiomycetes</taxon>
        <taxon>Tilletiales</taxon>
        <taxon>Tilletiaceae</taxon>
        <taxon>Tilletia</taxon>
    </lineage>
</organism>
<feature type="domain" description="T6SS Phospholipase effector Tle1-like catalytic" evidence="2">
    <location>
        <begin position="99"/>
        <end position="424"/>
    </location>
</feature>
<proteinExistence type="predicted"/>
<protein>
    <recommendedName>
        <fullName evidence="2">T6SS Phospholipase effector Tle1-like catalytic domain-containing protein</fullName>
    </recommendedName>
</protein>
<dbReference type="AlphaFoldDB" id="A0A8X7MWV4"/>
<dbReference type="EMBL" id="LWDE02000127">
    <property type="protein sequence ID" value="KAE8252870.1"/>
    <property type="molecule type" value="Genomic_DNA"/>
</dbReference>
<evidence type="ECO:0000256" key="1">
    <source>
        <dbReference type="SAM" id="MobiDB-lite"/>
    </source>
</evidence>
<sequence>MSDPISAIAAVSAAAQDSSADPSTIALNPIAPGSNPIALANTANNNQEVISVGGTPTTQGAAPAGQQPVKPSQPKLDHPHPHIATGQGNGVLPRRPRQRLVVCADGTWQSRDTVQSILQGNVFTSKEEKWLTNIAVLASAIAPDAGIPDEDGIIIRQNVFYLSGVGTTVSTWQNLYEGATGASLADKLEDAYAWICDNYQEGDELFFFGFSRGAYTARCLAAFLNWAGILRKHELIWFRTIWDAYQKRTPDNPHSLEDAAETLRRYTGRYPSRDAQETVNEGVKEGGVVKKEATVEITPDSAVERVKAKVSWAKAPPIQVLGVFDTVGSLGIPGNYMTPAVQKLFSFLDPGLGSNVKHAYHALALNEERRDYLPTLFFQDPKEIRDEWPRQVLRQCWFPGEHSDVGGGWIDHGASDIALAWMVGQVMDTYENPLLNIDIDVLRTLQDRRCEWAKQKDHESRSTLELQGIRQVDHKFADSNDRTAWANDCRVGYRHERLHHSVVASGKYDPETSPMFEEIRKNDRVRLDRLWAKASDPNSLTKTERALKWEVAEKDQVQPLQGAGAVSARGHGGNGTSMFPITLPIEKQKEQAEHHSETPQHPRSLSEKIKLGMEVVETSLADTFKSAALIPDAVFGKKHHEGEAEDKDKDESK</sequence>
<dbReference type="Proteomes" id="UP000077684">
    <property type="component" value="Unassembled WGS sequence"/>
</dbReference>
<dbReference type="Pfam" id="PF09994">
    <property type="entry name" value="T6SS_Tle1-like_cat"/>
    <property type="match status" value="1"/>
</dbReference>
<evidence type="ECO:0000313" key="3">
    <source>
        <dbReference type="EMBL" id="KAE8252870.1"/>
    </source>
</evidence>
<gene>
    <name evidence="3" type="ORF">A4X06_0g1862</name>
</gene>
<evidence type="ECO:0000313" key="4">
    <source>
        <dbReference type="Proteomes" id="UP000077684"/>
    </source>
</evidence>
<dbReference type="InterPro" id="IPR029058">
    <property type="entry name" value="AB_hydrolase_fold"/>
</dbReference>
<reference evidence="3" key="2">
    <citation type="journal article" date="2019" name="IMA Fungus">
        <title>Genome sequencing and comparison of five Tilletia species to identify candidate genes for the detection of regulated species infecting wheat.</title>
        <authorList>
            <person name="Nguyen H.D.T."/>
            <person name="Sultana T."/>
            <person name="Kesanakurti P."/>
            <person name="Hambleton S."/>
        </authorList>
    </citation>
    <scope>NUCLEOTIDE SEQUENCE</scope>
    <source>
        <strain evidence="3">DAOMC 236426</strain>
    </source>
</reference>
<feature type="region of interest" description="Disordered" evidence="1">
    <location>
        <begin position="51"/>
        <end position="94"/>
    </location>
</feature>
<name>A0A8X7MWV4_9BASI</name>